<dbReference type="Proteomes" id="UP000481360">
    <property type="component" value="Unassembled WGS sequence"/>
</dbReference>
<protein>
    <submittedName>
        <fullName evidence="1">Uncharacterized protein</fullName>
    </submittedName>
</protein>
<gene>
    <name evidence="1" type="ORF">G7043_34480</name>
</gene>
<comment type="caution">
    <text evidence="1">The sequence shown here is derived from an EMBL/GenBank/DDBJ whole genome shotgun (WGS) entry which is preliminary data.</text>
</comment>
<name>A0A7C9W5Z0_9PSEU</name>
<sequence length="78" mass="9129">MCGKDIDFVNDFKSRYQHAFDEYIVQLPGNLRTRVFVQDLGAIAKARQHFKQLSKVALDVERTRQKLSQYINRPINMG</sequence>
<reference evidence="1 2" key="1">
    <citation type="submission" date="2020-03" db="EMBL/GenBank/DDBJ databases">
        <title>Isolation and identification of active actinomycetes.</title>
        <authorList>
            <person name="Sun X."/>
        </authorList>
    </citation>
    <scope>NUCLEOTIDE SEQUENCE [LARGE SCALE GENOMIC DNA]</scope>
    <source>
        <strain evidence="1 2">NEAU-D13</strain>
    </source>
</reference>
<organism evidence="1 2">
    <name type="scientific">Lentzea alba</name>
    <dbReference type="NCBI Taxonomy" id="2714351"/>
    <lineage>
        <taxon>Bacteria</taxon>
        <taxon>Bacillati</taxon>
        <taxon>Actinomycetota</taxon>
        <taxon>Actinomycetes</taxon>
        <taxon>Pseudonocardiales</taxon>
        <taxon>Pseudonocardiaceae</taxon>
        <taxon>Lentzea</taxon>
    </lineage>
</organism>
<evidence type="ECO:0000313" key="2">
    <source>
        <dbReference type="Proteomes" id="UP000481360"/>
    </source>
</evidence>
<dbReference type="EMBL" id="JAAMPJ010000011">
    <property type="protein sequence ID" value="NGY64040.1"/>
    <property type="molecule type" value="Genomic_DNA"/>
</dbReference>
<dbReference type="AlphaFoldDB" id="A0A7C9W5Z0"/>
<accession>A0A7C9W5Z0</accession>
<evidence type="ECO:0000313" key="1">
    <source>
        <dbReference type="EMBL" id="NGY64040.1"/>
    </source>
</evidence>
<proteinExistence type="predicted"/>
<dbReference type="RefSeq" id="WP_166052836.1">
    <property type="nucleotide sequence ID" value="NZ_JAAMPJ010000011.1"/>
</dbReference>
<keyword evidence="2" id="KW-1185">Reference proteome</keyword>